<dbReference type="Gene3D" id="3.40.50.2300">
    <property type="match status" value="1"/>
</dbReference>
<dbReference type="EMBL" id="FNCC01000006">
    <property type="protein sequence ID" value="SDG21523.1"/>
    <property type="molecule type" value="Genomic_DNA"/>
</dbReference>
<dbReference type="CDD" id="cd00383">
    <property type="entry name" value="trans_reg_C"/>
    <property type="match status" value="1"/>
</dbReference>
<dbReference type="PROSITE" id="PS51755">
    <property type="entry name" value="OMPR_PHOB"/>
    <property type="match status" value="1"/>
</dbReference>
<keyword evidence="5" id="KW-0804">Transcription</keyword>
<dbReference type="InterPro" id="IPR001867">
    <property type="entry name" value="OmpR/PhoB-type_DNA-bd"/>
</dbReference>
<evidence type="ECO:0000256" key="1">
    <source>
        <dbReference type="ARBA" id="ARBA00022553"/>
    </source>
</evidence>
<proteinExistence type="predicted"/>
<evidence type="ECO:0000256" key="6">
    <source>
        <dbReference type="PROSITE-ProRule" id="PRU00169"/>
    </source>
</evidence>
<dbReference type="RefSeq" id="WP_090049818.1">
    <property type="nucleotide sequence ID" value="NZ_FNCC01000006.1"/>
</dbReference>
<evidence type="ECO:0000256" key="7">
    <source>
        <dbReference type="PROSITE-ProRule" id="PRU01091"/>
    </source>
</evidence>
<dbReference type="PROSITE" id="PS50110">
    <property type="entry name" value="RESPONSE_REGULATORY"/>
    <property type="match status" value="1"/>
</dbReference>
<dbReference type="InterPro" id="IPR039420">
    <property type="entry name" value="WalR-like"/>
</dbReference>
<dbReference type="CDD" id="cd17574">
    <property type="entry name" value="REC_OmpR"/>
    <property type="match status" value="1"/>
</dbReference>
<dbReference type="SMART" id="SM00862">
    <property type="entry name" value="Trans_reg_C"/>
    <property type="match status" value="1"/>
</dbReference>
<dbReference type="GO" id="GO:0000156">
    <property type="term" value="F:phosphorelay response regulator activity"/>
    <property type="evidence" value="ECO:0007669"/>
    <property type="project" value="TreeGrafter"/>
</dbReference>
<dbReference type="GO" id="GO:0005829">
    <property type="term" value="C:cytosol"/>
    <property type="evidence" value="ECO:0007669"/>
    <property type="project" value="TreeGrafter"/>
</dbReference>
<evidence type="ECO:0000313" key="10">
    <source>
        <dbReference type="EMBL" id="SDG21523.1"/>
    </source>
</evidence>
<name>A0A1G7SEU6_9PSEU</name>
<dbReference type="STRING" id="200378.SAMN05216553_106216"/>
<dbReference type="Gene3D" id="1.10.10.10">
    <property type="entry name" value="Winged helix-like DNA-binding domain superfamily/Winged helix DNA-binding domain"/>
    <property type="match status" value="1"/>
</dbReference>
<dbReference type="PANTHER" id="PTHR48111">
    <property type="entry name" value="REGULATOR OF RPOS"/>
    <property type="match status" value="1"/>
</dbReference>
<evidence type="ECO:0000313" key="11">
    <source>
        <dbReference type="Proteomes" id="UP000199623"/>
    </source>
</evidence>
<evidence type="ECO:0000259" key="9">
    <source>
        <dbReference type="PROSITE" id="PS51755"/>
    </source>
</evidence>
<accession>A0A1G7SEU6</accession>
<dbReference type="OrthoDB" id="5511894at2"/>
<dbReference type="SMART" id="SM00448">
    <property type="entry name" value="REC"/>
    <property type="match status" value="1"/>
</dbReference>
<dbReference type="AlphaFoldDB" id="A0A1G7SEU6"/>
<keyword evidence="11" id="KW-1185">Reference proteome</keyword>
<feature type="domain" description="Response regulatory" evidence="8">
    <location>
        <begin position="4"/>
        <end position="118"/>
    </location>
</feature>
<dbReference type="InterPro" id="IPR036388">
    <property type="entry name" value="WH-like_DNA-bd_sf"/>
</dbReference>
<protein>
    <submittedName>
        <fullName evidence="10">DNA-binding response regulator, OmpR family, contains REC and winged-helix (WHTH) domain</fullName>
    </submittedName>
</protein>
<feature type="modified residue" description="4-aspartylphosphate" evidence="6">
    <location>
        <position position="53"/>
    </location>
</feature>
<evidence type="ECO:0000256" key="2">
    <source>
        <dbReference type="ARBA" id="ARBA00023012"/>
    </source>
</evidence>
<keyword evidence="4 7" id="KW-0238">DNA-binding</keyword>
<feature type="domain" description="OmpR/PhoB-type" evidence="9">
    <location>
        <begin position="127"/>
        <end position="226"/>
    </location>
</feature>
<evidence type="ECO:0000256" key="3">
    <source>
        <dbReference type="ARBA" id="ARBA00023015"/>
    </source>
</evidence>
<dbReference type="SUPFAM" id="SSF52172">
    <property type="entry name" value="CheY-like"/>
    <property type="match status" value="1"/>
</dbReference>
<dbReference type="InterPro" id="IPR001789">
    <property type="entry name" value="Sig_transdc_resp-reg_receiver"/>
</dbReference>
<gene>
    <name evidence="10" type="ORF">SAMN05216553_106216</name>
</gene>
<dbReference type="FunFam" id="3.40.50.2300:FF:000001">
    <property type="entry name" value="DNA-binding response regulator PhoB"/>
    <property type="match status" value="1"/>
</dbReference>
<organism evidence="10 11">
    <name type="scientific">Lentzea fradiae</name>
    <dbReference type="NCBI Taxonomy" id="200378"/>
    <lineage>
        <taxon>Bacteria</taxon>
        <taxon>Bacillati</taxon>
        <taxon>Actinomycetota</taxon>
        <taxon>Actinomycetes</taxon>
        <taxon>Pseudonocardiales</taxon>
        <taxon>Pseudonocardiaceae</taxon>
        <taxon>Lentzea</taxon>
    </lineage>
</organism>
<dbReference type="InterPro" id="IPR011006">
    <property type="entry name" value="CheY-like_superfamily"/>
</dbReference>
<dbReference type="Pfam" id="PF00486">
    <property type="entry name" value="Trans_reg_C"/>
    <property type="match status" value="1"/>
</dbReference>
<dbReference type="PANTHER" id="PTHR48111:SF4">
    <property type="entry name" value="DNA-BINDING DUAL TRANSCRIPTIONAL REGULATOR OMPR"/>
    <property type="match status" value="1"/>
</dbReference>
<dbReference type="GO" id="GO:0006355">
    <property type="term" value="P:regulation of DNA-templated transcription"/>
    <property type="evidence" value="ECO:0007669"/>
    <property type="project" value="InterPro"/>
</dbReference>
<dbReference type="InterPro" id="IPR016032">
    <property type="entry name" value="Sig_transdc_resp-reg_C-effctor"/>
</dbReference>
<dbReference type="Proteomes" id="UP000199623">
    <property type="component" value="Unassembled WGS sequence"/>
</dbReference>
<dbReference type="GO" id="GO:0000976">
    <property type="term" value="F:transcription cis-regulatory region binding"/>
    <property type="evidence" value="ECO:0007669"/>
    <property type="project" value="TreeGrafter"/>
</dbReference>
<evidence type="ECO:0000259" key="8">
    <source>
        <dbReference type="PROSITE" id="PS50110"/>
    </source>
</evidence>
<feature type="DNA-binding region" description="OmpR/PhoB-type" evidence="7">
    <location>
        <begin position="127"/>
        <end position="226"/>
    </location>
</feature>
<dbReference type="FunFam" id="1.10.10.10:FF:000018">
    <property type="entry name" value="DNA-binding response regulator ResD"/>
    <property type="match status" value="1"/>
</dbReference>
<dbReference type="Pfam" id="PF00072">
    <property type="entry name" value="Response_reg"/>
    <property type="match status" value="1"/>
</dbReference>
<dbReference type="Gene3D" id="6.10.250.690">
    <property type="match status" value="1"/>
</dbReference>
<keyword evidence="2" id="KW-0902">Two-component regulatory system</keyword>
<keyword evidence="1 6" id="KW-0597">Phosphoprotein</keyword>
<evidence type="ECO:0000256" key="5">
    <source>
        <dbReference type="ARBA" id="ARBA00023163"/>
    </source>
</evidence>
<sequence>MCAHVLVVEDEPRQAELIGRYLAREGHSFVLAGDGRTALDQVRTRLPDLVVLDLMLPGVDGWDVCRAVRADHQDLPVLMISARAAADDKLLGFDLGADDYLAKPYDPRELMARVRVLLRRAGGGPVSRVLRVGELELDPMRHEVRVRGRSVPCTPAEFRILATLAAQPGRVFSRAQVLEGAYGLDGFISERTVDVHVRNLRRKLEEDPAAPAYLVTVYGVGYKLSDGGGEA</sequence>
<keyword evidence="3" id="KW-0805">Transcription regulation</keyword>
<dbReference type="SUPFAM" id="SSF46894">
    <property type="entry name" value="C-terminal effector domain of the bipartite response regulators"/>
    <property type="match status" value="1"/>
</dbReference>
<dbReference type="GO" id="GO:0032993">
    <property type="term" value="C:protein-DNA complex"/>
    <property type="evidence" value="ECO:0007669"/>
    <property type="project" value="TreeGrafter"/>
</dbReference>
<evidence type="ECO:0000256" key="4">
    <source>
        <dbReference type="ARBA" id="ARBA00023125"/>
    </source>
</evidence>
<reference evidence="11" key="1">
    <citation type="submission" date="2016-10" db="EMBL/GenBank/DDBJ databases">
        <authorList>
            <person name="Varghese N."/>
            <person name="Submissions S."/>
        </authorList>
    </citation>
    <scope>NUCLEOTIDE SEQUENCE [LARGE SCALE GENOMIC DNA]</scope>
    <source>
        <strain evidence="11">CGMCC 4.3506</strain>
    </source>
</reference>